<dbReference type="PaxDb" id="4113-PGSC0003DMT400090812"/>
<organism evidence="1 2">
    <name type="scientific">Solanum tuberosum</name>
    <name type="common">Potato</name>
    <dbReference type="NCBI Taxonomy" id="4113"/>
    <lineage>
        <taxon>Eukaryota</taxon>
        <taxon>Viridiplantae</taxon>
        <taxon>Streptophyta</taxon>
        <taxon>Embryophyta</taxon>
        <taxon>Tracheophyta</taxon>
        <taxon>Spermatophyta</taxon>
        <taxon>Magnoliopsida</taxon>
        <taxon>eudicotyledons</taxon>
        <taxon>Gunneridae</taxon>
        <taxon>Pentapetalae</taxon>
        <taxon>asterids</taxon>
        <taxon>lamiids</taxon>
        <taxon>Solanales</taxon>
        <taxon>Solanaceae</taxon>
        <taxon>Solanoideae</taxon>
        <taxon>Solaneae</taxon>
        <taxon>Solanum</taxon>
    </lineage>
</organism>
<name>M1DL84_SOLTU</name>
<reference evidence="1" key="2">
    <citation type="submission" date="2015-06" db="UniProtKB">
        <authorList>
            <consortium name="EnsemblPlants"/>
        </authorList>
    </citation>
    <scope>IDENTIFICATION</scope>
    <source>
        <strain evidence="1">DM1-3 516 R44</strain>
    </source>
</reference>
<accession>M1DL84</accession>
<dbReference type="HOGENOM" id="CLU_2350764_0_0_1"/>
<evidence type="ECO:0000313" key="1">
    <source>
        <dbReference type="EnsemblPlants" id="PGSC0003DMT400090812"/>
    </source>
</evidence>
<keyword evidence="2" id="KW-1185">Reference proteome</keyword>
<sequence length="97" mass="11076">MDSFCDGRSVVLMNPIQYLAATFRSFFSIWTSSSIHRADRSASLVRIADQLGESPCELLGDAPTATFFRQLDHFLQGLAHWNKRRTKTLRGLAKWTR</sequence>
<dbReference type="Proteomes" id="UP000011115">
    <property type="component" value="Unassembled WGS sequence"/>
</dbReference>
<reference evidence="2" key="1">
    <citation type="journal article" date="2011" name="Nature">
        <title>Genome sequence and analysis of the tuber crop potato.</title>
        <authorList>
            <consortium name="The Potato Genome Sequencing Consortium"/>
        </authorList>
    </citation>
    <scope>NUCLEOTIDE SEQUENCE [LARGE SCALE GENOMIC DNA]</scope>
    <source>
        <strain evidence="2">cv. DM1-3 516 R44</strain>
    </source>
</reference>
<protein>
    <submittedName>
        <fullName evidence="1">1,3-beta-D-glucan glucanohydrolase</fullName>
    </submittedName>
</protein>
<dbReference type="AlphaFoldDB" id="M1DL84"/>
<proteinExistence type="predicted"/>
<dbReference type="EnsemblPlants" id="PGSC0003DMT400090812">
    <property type="protein sequence ID" value="PGSC0003DMT400090812"/>
    <property type="gene ID" value="PGSC0003DMG400040383"/>
</dbReference>
<evidence type="ECO:0000313" key="2">
    <source>
        <dbReference type="Proteomes" id="UP000011115"/>
    </source>
</evidence>
<dbReference type="InParanoid" id="M1DL84"/>
<dbReference type="Gramene" id="PGSC0003DMT400090812">
    <property type="protein sequence ID" value="PGSC0003DMT400090812"/>
    <property type="gene ID" value="PGSC0003DMG400040383"/>
</dbReference>